<evidence type="ECO:0000313" key="2">
    <source>
        <dbReference type="EMBL" id="KYG75907.1"/>
    </source>
</evidence>
<evidence type="ECO:0000256" key="1">
    <source>
        <dbReference type="SAM" id="Phobius"/>
    </source>
</evidence>
<feature type="transmembrane region" description="Helical" evidence="1">
    <location>
        <begin position="118"/>
        <end position="139"/>
    </location>
</feature>
<name>A0A150XAZ9_9BACT</name>
<feature type="transmembrane region" description="Helical" evidence="1">
    <location>
        <begin position="146"/>
        <end position="164"/>
    </location>
</feature>
<dbReference type="InterPro" id="IPR029058">
    <property type="entry name" value="AB_hydrolase_fold"/>
</dbReference>
<feature type="transmembrane region" description="Helical" evidence="1">
    <location>
        <begin position="56"/>
        <end position="78"/>
    </location>
</feature>
<dbReference type="STRING" id="333140.AWW68_08745"/>
<dbReference type="SUPFAM" id="SSF53474">
    <property type="entry name" value="alpha/beta-Hydrolases"/>
    <property type="match status" value="1"/>
</dbReference>
<reference evidence="2 3" key="1">
    <citation type="submission" date="2016-01" db="EMBL/GenBank/DDBJ databases">
        <title>Genome sequencing of Roseivirga spongicola UST030701-084.</title>
        <authorList>
            <person name="Selvaratnam C."/>
            <person name="Thevarajoo S."/>
            <person name="Goh K.M."/>
            <person name="Ee R."/>
            <person name="Chan K.-G."/>
            <person name="Chong C.S."/>
        </authorList>
    </citation>
    <scope>NUCLEOTIDE SEQUENCE [LARGE SCALE GENOMIC DNA]</scope>
    <source>
        <strain evidence="2 3">UST030701-084</strain>
    </source>
</reference>
<sequence>MKNFVQRVKEQNRIPKSGEIKTAKDSFLRGAFWGLLLLSLFIMAFAGFYFRTGLPIALQVSAYVLLGILAFYLFRWVASVLKAITDHFPIRYLSIILAVIGIVLLAQELRLSWPNDVLNYTLAAFIIGAIFIGGAIYSLIKKQGSIAFCTFSVVLGLVCFYLPLRQVIPSGEDSYPVDFQPVIKNSLTDLGISNHSENGDYSFKYFTYGSGNNDRRPEFGDSVDYQTETVDASLLLPDWSGKKKKWRERFWGFGIEEAPINGRFWMPEKEGKSPIVLIVHGNHSMEHFSDPGYAYLGELLASRGFITVSVDENYINGTWSGDFRGKEMPIRAWLLLKHLEQWKNWTEDTSSDFFERADLENVILIGHSRGGEAVSIAAQFNELAYFPDNANVKFDFNFGIKGLVTIAPTDQRYFRRMELKNINYLSLQGSYDSDEVSFFGLRQYQRINYTDSLEYFKAGVLIHRANHGQFNSIWGRRDFGEPYGWFLNTGALISGEEQRKAAKVYISAFAERVFNQREDLEPLFVNSATAADWLPNTVFLNNYSTSKDSILVNYEEDIDLTSTSIGKAAGNNLMVWREQPLMMRGGETQGTNAVILGWDNDSISATAAYQLSLNDSLDMANYSELLLTLGRASDKDLEVADTTDIDFQIQLITDSDTFATSLLQHKRLAPKLKVRYMKLEGMNNSFGGNWEIATESVSIPLSDFGADSTTVKSIRFIFNQTEKGLIALDNIGFRH</sequence>
<accession>A0A150XAZ9</accession>
<gene>
    <name evidence="2" type="ORF">AWW68_08745</name>
</gene>
<dbReference type="RefSeq" id="WP_157717593.1">
    <property type="nucleotide sequence ID" value="NZ_LRPC01000012.1"/>
</dbReference>
<dbReference type="EMBL" id="LRPC01000012">
    <property type="protein sequence ID" value="KYG75907.1"/>
    <property type="molecule type" value="Genomic_DNA"/>
</dbReference>
<dbReference type="Proteomes" id="UP000075606">
    <property type="component" value="Unassembled WGS sequence"/>
</dbReference>
<organism evidence="2 3">
    <name type="scientific">Roseivirga spongicola</name>
    <dbReference type="NCBI Taxonomy" id="333140"/>
    <lineage>
        <taxon>Bacteria</taxon>
        <taxon>Pseudomonadati</taxon>
        <taxon>Bacteroidota</taxon>
        <taxon>Cytophagia</taxon>
        <taxon>Cytophagales</taxon>
        <taxon>Roseivirgaceae</taxon>
        <taxon>Roseivirga</taxon>
    </lineage>
</organism>
<dbReference type="OrthoDB" id="9808543at2"/>
<keyword evidence="1" id="KW-0472">Membrane</keyword>
<keyword evidence="3" id="KW-1185">Reference proteome</keyword>
<feature type="transmembrane region" description="Helical" evidence="1">
    <location>
        <begin position="31"/>
        <end position="50"/>
    </location>
</feature>
<proteinExistence type="predicted"/>
<evidence type="ECO:0000313" key="3">
    <source>
        <dbReference type="Proteomes" id="UP000075606"/>
    </source>
</evidence>
<keyword evidence="1" id="KW-1133">Transmembrane helix</keyword>
<comment type="caution">
    <text evidence="2">The sequence shown here is derived from an EMBL/GenBank/DDBJ whole genome shotgun (WGS) entry which is preliminary data.</text>
</comment>
<evidence type="ECO:0008006" key="4">
    <source>
        <dbReference type="Google" id="ProtNLM"/>
    </source>
</evidence>
<keyword evidence="1" id="KW-0812">Transmembrane</keyword>
<dbReference type="Gene3D" id="3.40.50.1820">
    <property type="entry name" value="alpha/beta hydrolase"/>
    <property type="match status" value="1"/>
</dbReference>
<feature type="transmembrane region" description="Helical" evidence="1">
    <location>
        <begin position="90"/>
        <end position="106"/>
    </location>
</feature>
<dbReference type="AlphaFoldDB" id="A0A150XAZ9"/>
<protein>
    <recommendedName>
        <fullName evidence="4">Alpha/beta hydrolase</fullName>
    </recommendedName>
</protein>